<dbReference type="PIRSF" id="PIRSF002211">
    <property type="entry name" value="Ribosomal_L30_bac-type"/>
    <property type="match status" value="1"/>
</dbReference>
<evidence type="ECO:0000256" key="1">
    <source>
        <dbReference type="ARBA" id="ARBA00007594"/>
    </source>
</evidence>
<dbReference type="Proteomes" id="UP000050482">
    <property type="component" value="Unassembled WGS sequence"/>
</dbReference>
<evidence type="ECO:0000256" key="4">
    <source>
        <dbReference type="ARBA" id="ARBA00023274"/>
    </source>
</evidence>
<dbReference type="Gene3D" id="3.30.1390.20">
    <property type="entry name" value="Ribosomal protein L30, ferredoxin-like fold domain"/>
    <property type="match status" value="1"/>
</dbReference>
<reference evidence="7 8" key="1">
    <citation type="submission" date="2015-09" db="EMBL/GenBank/DDBJ databases">
        <title>Draft genome sequence of Alicyclobacillus ferrooxydans DSM 22381.</title>
        <authorList>
            <person name="Hemp J."/>
        </authorList>
    </citation>
    <scope>NUCLEOTIDE SEQUENCE [LARGE SCALE GENOMIC DNA]</scope>
    <source>
        <strain evidence="7 8">TC-34</strain>
    </source>
</reference>
<keyword evidence="4 5" id="KW-0687">Ribonucleoprotein</keyword>
<organism evidence="7 8">
    <name type="scientific">Alicyclobacillus ferrooxydans</name>
    <dbReference type="NCBI Taxonomy" id="471514"/>
    <lineage>
        <taxon>Bacteria</taxon>
        <taxon>Bacillati</taxon>
        <taxon>Bacillota</taxon>
        <taxon>Bacilli</taxon>
        <taxon>Bacillales</taxon>
        <taxon>Alicyclobacillaceae</taxon>
        <taxon>Alicyclobacillus</taxon>
    </lineage>
</organism>
<evidence type="ECO:0000256" key="5">
    <source>
        <dbReference type="HAMAP-Rule" id="MF_01371"/>
    </source>
</evidence>
<dbReference type="FunFam" id="3.30.1390.20:FF:000001">
    <property type="entry name" value="50S ribosomal protein L30"/>
    <property type="match status" value="1"/>
</dbReference>
<dbReference type="STRING" id="471514.AN477_08700"/>
<dbReference type="RefSeq" id="WP_054968782.1">
    <property type="nucleotide sequence ID" value="NZ_LJCO01000040.1"/>
</dbReference>
<evidence type="ECO:0000259" key="6">
    <source>
        <dbReference type="Pfam" id="PF00327"/>
    </source>
</evidence>
<dbReference type="HAMAP" id="MF_01371_B">
    <property type="entry name" value="Ribosomal_uL30_B"/>
    <property type="match status" value="1"/>
</dbReference>
<comment type="subunit">
    <text evidence="2 5">Part of the 50S ribosomal subunit.</text>
</comment>
<evidence type="ECO:0000256" key="2">
    <source>
        <dbReference type="ARBA" id="ARBA00011838"/>
    </source>
</evidence>
<dbReference type="SUPFAM" id="SSF55129">
    <property type="entry name" value="Ribosomal protein L30p/L7e"/>
    <property type="match status" value="1"/>
</dbReference>
<feature type="domain" description="Large ribosomal subunit protein uL30-like ferredoxin-like fold" evidence="6">
    <location>
        <begin position="6"/>
        <end position="55"/>
    </location>
</feature>
<dbReference type="InterPro" id="IPR016082">
    <property type="entry name" value="Ribosomal_uL30_ferredoxin-like"/>
</dbReference>
<accession>A0A0P9ELI6</accession>
<dbReference type="NCBIfam" id="TIGR01308">
    <property type="entry name" value="rpmD_bact"/>
    <property type="match status" value="1"/>
</dbReference>
<dbReference type="InterPro" id="IPR036919">
    <property type="entry name" value="Ribo_uL30_ferredoxin-like_sf"/>
</dbReference>
<dbReference type="PATRIC" id="fig|471514.4.peg.923"/>
<evidence type="ECO:0000313" key="7">
    <source>
        <dbReference type="EMBL" id="KPV44137.1"/>
    </source>
</evidence>
<keyword evidence="8" id="KW-1185">Reference proteome</keyword>
<comment type="similarity">
    <text evidence="1 5">Belongs to the universal ribosomal protein uL30 family.</text>
</comment>
<dbReference type="Pfam" id="PF00327">
    <property type="entry name" value="Ribosomal_L30"/>
    <property type="match status" value="1"/>
</dbReference>
<gene>
    <name evidence="5" type="primary">rpmD</name>
    <name evidence="7" type="ORF">AN477_08700</name>
</gene>
<protein>
    <recommendedName>
        <fullName evidence="5">Large ribosomal subunit protein uL30</fullName>
    </recommendedName>
</protein>
<evidence type="ECO:0000313" key="8">
    <source>
        <dbReference type="Proteomes" id="UP000050482"/>
    </source>
</evidence>
<sequence length="63" mass="7057">MATKLSVTLKHSPIGRPLNQRKTVVALGLRKMQMTVVHEDTPVIRGMINRVKHLVEVTVVEAE</sequence>
<proteinExistence type="inferred from homology"/>
<dbReference type="InterPro" id="IPR005996">
    <property type="entry name" value="Ribosomal_uL30_bac-type"/>
</dbReference>
<comment type="caution">
    <text evidence="7">The sequence shown here is derived from an EMBL/GenBank/DDBJ whole genome shotgun (WGS) entry which is preliminary data.</text>
</comment>
<dbReference type="AlphaFoldDB" id="A0A0P9ELI6"/>
<dbReference type="GO" id="GO:0022625">
    <property type="term" value="C:cytosolic large ribosomal subunit"/>
    <property type="evidence" value="ECO:0007669"/>
    <property type="project" value="TreeGrafter"/>
</dbReference>
<evidence type="ECO:0000256" key="3">
    <source>
        <dbReference type="ARBA" id="ARBA00022980"/>
    </source>
</evidence>
<dbReference type="EMBL" id="LJCO01000040">
    <property type="protein sequence ID" value="KPV44137.1"/>
    <property type="molecule type" value="Genomic_DNA"/>
</dbReference>
<dbReference type="PANTHER" id="PTHR15892:SF2">
    <property type="entry name" value="LARGE RIBOSOMAL SUBUNIT PROTEIN UL30M"/>
    <property type="match status" value="1"/>
</dbReference>
<dbReference type="CDD" id="cd01658">
    <property type="entry name" value="Ribosomal_L30"/>
    <property type="match status" value="1"/>
</dbReference>
<dbReference type="PANTHER" id="PTHR15892">
    <property type="entry name" value="MITOCHONDRIAL RIBOSOMAL PROTEIN L30"/>
    <property type="match status" value="1"/>
</dbReference>
<keyword evidence="3 5" id="KW-0689">Ribosomal protein</keyword>
<dbReference type="GO" id="GO:0006412">
    <property type="term" value="P:translation"/>
    <property type="evidence" value="ECO:0007669"/>
    <property type="project" value="UniProtKB-UniRule"/>
</dbReference>
<dbReference type="GO" id="GO:0003735">
    <property type="term" value="F:structural constituent of ribosome"/>
    <property type="evidence" value="ECO:0007669"/>
    <property type="project" value="InterPro"/>
</dbReference>
<dbReference type="OrthoDB" id="9812790at2"/>
<name>A0A0P9ELI6_9BACL</name>